<dbReference type="OrthoDB" id="8841220at2759"/>
<dbReference type="FunFam" id="1.20.1260.100:FF:000001">
    <property type="entry name" value="translocator protein 2"/>
    <property type="match status" value="1"/>
</dbReference>
<dbReference type="GO" id="GO:0033013">
    <property type="term" value="P:tetrapyrrole metabolic process"/>
    <property type="evidence" value="ECO:0007669"/>
    <property type="project" value="UniProtKB-ARBA"/>
</dbReference>
<evidence type="ECO:0000256" key="2">
    <source>
        <dbReference type="ARBA" id="ARBA00007524"/>
    </source>
</evidence>
<comment type="subcellular location">
    <subcellularLocation>
        <location evidence="1">Membrane</location>
        <topology evidence="1">Multi-pass membrane protein</topology>
    </subcellularLocation>
</comment>
<sequence length="187" mass="20729">MFLNIPNIFLAVPRNPVTALGLPLALGFLVGSPPSSKPINSNWYHNLNAPPGRPPREVFPFVWTLLYLSMGYASHVAVKALDDSTSVADRDDLSLGITLYYAQLGLNCIWSPIFFEGHKPGVALVDSLLLTGTTWYMTRVLDRPTSATTTYFLLPYCAWLAYATYLNAGMWWLNRGGSLGDDQKPEE</sequence>
<dbReference type="AlphaFoldDB" id="B0CYG2"/>
<dbReference type="KEGG" id="lbc:LACBIDRAFT_182853"/>
<dbReference type="Proteomes" id="UP000001194">
    <property type="component" value="Unassembled WGS sequence"/>
</dbReference>
<organism evidence="7">
    <name type="scientific">Laccaria bicolor (strain S238N-H82 / ATCC MYA-4686)</name>
    <name type="common">Bicoloured deceiver</name>
    <name type="synonym">Laccaria laccata var. bicolor</name>
    <dbReference type="NCBI Taxonomy" id="486041"/>
    <lineage>
        <taxon>Eukaryota</taxon>
        <taxon>Fungi</taxon>
        <taxon>Dikarya</taxon>
        <taxon>Basidiomycota</taxon>
        <taxon>Agaricomycotina</taxon>
        <taxon>Agaricomycetes</taxon>
        <taxon>Agaricomycetidae</taxon>
        <taxon>Agaricales</taxon>
        <taxon>Agaricineae</taxon>
        <taxon>Hydnangiaceae</taxon>
        <taxon>Laccaria</taxon>
    </lineage>
</organism>
<evidence type="ECO:0000256" key="1">
    <source>
        <dbReference type="ARBA" id="ARBA00004141"/>
    </source>
</evidence>
<name>B0CYG2_LACBS</name>
<evidence type="ECO:0000313" key="7">
    <source>
        <dbReference type="Proteomes" id="UP000001194"/>
    </source>
</evidence>
<dbReference type="Gene3D" id="1.20.1260.100">
    <property type="entry name" value="TspO/MBR protein"/>
    <property type="match status" value="1"/>
</dbReference>
<dbReference type="EMBL" id="DS547094">
    <property type="protein sequence ID" value="EDR12877.1"/>
    <property type="molecule type" value="Genomic_DNA"/>
</dbReference>
<protein>
    <submittedName>
        <fullName evidence="6">Predicted protein</fullName>
    </submittedName>
</protein>
<dbReference type="GeneID" id="6072493"/>
<dbReference type="PANTHER" id="PTHR10057">
    <property type="entry name" value="PERIPHERAL-TYPE BENZODIAZEPINE RECEPTOR"/>
    <property type="match status" value="1"/>
</dbReference>
<dbReference type="STRING" id="486041.B0CYG2"/>
<gene>
    <name evidence="6" type="ORF">LACBIDRAFT_182853</name>
</gene>
<accession>B0CYG2</accession>
<dbReference type="InterPro" id="IPR004307">
    <property type="entry name" value="TspO_MBR"/>
</dbReference>
<keyword evidence="5" id="KW-0472">Membrane</keyword>
<comment type="similarity">
    <text evidence="2">Belongs to the TspO/BZRP family.</text>
</comment>
<dbReference type="HOGENOM" id="CLU_091805_0_1_1"/>
<dbReference type="GO" id="GO:0005741">
    <property type="term" value="C:mitochondrial outer membrane"/>
    <property type="evidence" value="ECO:0007669"/>
    <property type="project" value="TreeGrafter"/>
</dbReference>
<dbReference type="InParanoid" id="B0CYG2"/>
<dbReference type="Pfam" id="PF03073">
    <property type="entry name" value="TspO_MBR"/>
    <property type="match status" value="1"/>
</dbReference>
<keyword evidence="4" id="KW-1133">Transmembrane helix</keyword>
<reference evidence="6 7" key="1">
    <citation type="journal article" date="2008" name="Nature">
        <title>The genome of Laccaria bicolor provides insights into mycorrhizal symbiosis.</title>
        <authorList>
            <person name="Martin F."/>
            <person name="Aerts A."/>
            <person name="Ahren D."/>
            <person name="Brun A."/>
            <person name="Danchin E.G.J."/>
            <person name="Duchaussoy F."/>
            <person name="Gibon J."/>
            <person name="Kohler A."/>
            <person name="Lindquist E."/>
            <person name="Pereda V."/>
            <person name="Salamov A."/>
            <person name="Shapiro H.J."/>
            <person name="Wuyts J."/>
            <person name="Blaudez D."/>
            <person name="Buee M."/>
            <person name="Brokstein P."/>
            <person name="Canbaeck B."/>
            <person name="Cohen D."/>
            <person name="Courty P.E."/>
            <person name="Coutinho P.M."/>
            <person name="Delaruelle C."/>
            <person name="Detter J.C."/>
            <person name="Deveau A."/>
            <person name="DiFazio S."/>
            <person name="Duplessis S."/>
            <person name="Fraissinet-Tachet L."/>
            <person name="Lucic E."/>
            <person name="Frey-Klett P."/>
            <person name="Fourrey C."/>
            <person name="Feussner I."/>
            <person name="Gay G."/>
            <person name="Grimwood J."/>
            <person name="Hoegger P.J."/>
            <person name="Jain P."/>
            <person name="Kilaru S."/>
            <person name="Labbe J."/>
            <person name="Lin Y.C."/>
            <person name="Legue V."/>
            <person name="Le Tacon F."/>
            <person name="Marmeisse R."/>
            <person name="Melayah D."/>
            <person name="Montanini B."/>
            <person name="Muratet M."/>
            <person name="Nehls U."/>
            <person name="Niculita-Hirzel H."/>
            <person name="Oudot-Le Secq M.P."/>
            <person name="Peter M."/>
            <person name="Quesneville H."/>
            <person name="Rajashekar B."/>
            <person name="Reich M."/>
            <person name="Rouhier N."/>
            <person name="Schmutz J."/>
            <person name="Yin T."/>
            <person name="Chalot M."/>
            <person name="Henrissat B."/>
            <person name="Kuees U."/>
            <person name="Lucas S."/>
            <person name="Van de Peer Y."/>
            <person name="Podila G.K."/>
            <person name="Polle A."/>
            <person name="Pukkila P.J."/>
            <person name="Richardson P.M."/>
            <person name="Rouze P."/>
            <person name="Sanders I.R."/>
            <person name="Stajich J.E."/>
            <person name="Tunlid A."/>
            <person name="Tuskan G."/>
            <person name="Grigoriev I.V."/>
        </authorList>
    </citation>
    <scope>NUCLEOTIDE SEQUENCE [LARGE SCALE GENOMIC DNA]</scope>
    <source>
        <strain evidence="7">S238N-H82 / ATCC MYA-4686</strain>
    </source>
</reference>
<dbReference type="RefSeq" id="XP_001877141.1">
    <property type="nucleotide sequence ID" value="XM_001877106.1"/>
</dbReference>
<evidence type="ECO:0000256" key="4">
    <source>
        <dbReference type="ARBA" id="ARBA00022989"/>
    </source>
</evidence>
<dbReference type="CDD" id="cd15904">
    <property type="entry name" value="TSPO_MBR"/>
    <property type="match status" value="1"/>
</dbReference>
<evidence type="ECO:0000313" key="6">
    <source>
        <dbReference type="EMBL" id="EDR12877.1"/>
    </source>
</evidence>
<keyword evidence="3" id="KW-0812">Transmembrane</keyword>
<dbReference type="InterPro" id="IPR038330">
    <property type="entry name" value="TspO/MBR-related_sf"/>
</dbReference>
<evidence type="ECO:0000256" key="5">
    <source>
        <dbReference type="ARBA" id="ARBA00023136"/>
    </source>
</evidence>
<dbReference type="PANTHER" id="PTHR10057:SF0">
    <property type="entry name" value="TRANSLOCATOR PROTEIN"/>
    <property type="match status" value="1"/>
</dbReference>
<evidence type="ECO:0000256" key="3">
    <source>
        <dbReference type="ARBA" id="ARBA00022692"/>
    </source>
</evidence>
<keyword evidence="7" id="KW-1185">Reference proteome</keyword>
<proteinExistence type="inferred from homology"/>
<dbReference type="FunCoup" id="B0CYG2">
    <property type="interactions" value="14"/>
</dbReference>